<dbReference type="RefSeq" id="WP_080063518.1">
    <property type="nucleotide sequence ID" value="NZ_MZGX01000005.1"/>
</dbReference>
<evidence type="ECO:0000256" key="3">
    <source>
        <dbReference type="ARBA" id="ARBA00022777"/>
    </source>
</evidence>
<comment type="caution">
    <text evidence="6">The sequence shown here is derived from an EMBL/GenBank/DDBJ whole genome shotgun (WGS) entry which is preliminary data.</text>
</comment>
<evidence type="ECO:0000259" key="5">
    <source>
        <dbReference type="Pfam" id="PF14501"/>
    </source>
</evidence>
<dbReference type="Pfam" id="PF14501">
    <property type="entry name" value="HATPase_c_5"/>
    <property type="match status" value="1"/>
</dbReference>
<feature type="transmembrane region" description="Helical" evidence="4">
    <location>
        <begin position="5"/>
        <end position="24"/>
    </location>
</feature>
<dbReference type="EC" id="2.7.13.3" evidence="6"/>
<evidence type="ECO:0000313" key="7">
    <source>
        <dbReference type="Proteomes" id="UP000191554"/>
    </source>
</evidence>
<dbReference type="SUPFAM" id="SSF55874">
    <property type="entry name" value="ATPase domain of HSP90 chaperone/DNA topoisomerase II/histidine kinase"/>
    <property type="match status" value="1"/>
</dbReference>
<dbReference type="PANTHER" id="PTHR40448">
    <property type="entry name" value="TWO-COMPONENT SENSOR HISTIDINE KINASE"/>
    <property type="match status" value="1"/>
</dbReference>
<dbReference type="InterPro" id="IPR036890">
    <property type="entry name" value="HATPase_C_sf"/>
</dbReference>
<reference evidence="6 7" key="1">
    <citation type="submission" date="2017-03" db="EMBL/GenBank/DDBJ databases">
        <title>Genome sequence of Clostridium hungatei DSM 14427.</title>
        <authorList>
            <person name="Poehlein A."/>
            <person name="Daniel R."/>
        </authorList>
    </citation>
    <scope>NUCLEOTIDE SEQUENCE [LARGE SCALE GENOMIC DNA]</scope>
    <source>
        <strain evidence="6 7">DSM 14427</strain>
    </source>
</reference>
<dbReference type="SUPFAM" id="SSF55890">
    <property type="entry name" value="Sporulation response regulatory protein Spo0B"/>
    <property type="match status" value="1"/>
</dbReference>
<dbReference type="Gene3D" id="3.30.565.10">
    <property type="entry name" value="Histidine kinase-like ATPase, C-terminal domain"/>
    <property type="match status" value="1"/>
</dbReference>
<dbReference type="EMBL" id="MZGX01000005">
    <property type="protein sequence ID" value="OPX45185.1"/>
    <property type="molecule type" value="Genomic_DNA"/>
</dbReference>
<feature type="transmembrane region" description="Helical" evidence="4">
    <location>
        <begin position="44"/>
        <end position="66"/>
    </location>
</feature>
<name>A0A1V4SNZ1_RUMHU</name>
<dbReference type="GO" id="GO:0042802">
    <property type="term" value="F:identical protein binding"/>
    <property type="evidence" value="ECO:0007669"/>
    <property type="project" value="TreeGrafter"/>
</dbReference>
<feature type="transmembrane region" description="Helical" evidence="4">
    <location>
        <begin position="153"/>
        <end position="173"/>
    </location>
</feature>
<feature type="transmembrane region" description="Helical" evidence="4">
    <location>
        <begin position="78"/>
        <end position="101"/>
    </location>
</feature>
<dbReference type="InterPro" id="IPR016120">
    <property type="entry name" value="Sig_transdc_His_kin_SpoOB"/>
</dbReference>
<dbReference type="InterPro" id="IPR032834">
    <property type="entry name" value="NatK-like_C"/>
</dbReference>
<keyword evidence="1" id="KW-0597">Phosphoprotein</keyword>
<feature type="transmembrane region" description="Helical" evidence="4">
    <location>
        <begin position="185"/>
        <end position="206"/>
    </location>
</feature>
<dbReference type="CDD" id="cd16935">
    <property type="entry name" value="HATPase_AgrC-ComD-like"/>
    <property type="match status" value="1"/>
</dbReference>
<keyword evidence="4" id="KW-0472">Membrane</keyword>
<evidence type="ECO:0000256" key="1">
    <source>
        <dbReference type="ARBA" id="ARBA00022553"/>
    </source>
</evidence>
<keyword evidence="4" id="KW-0812">Transmembrane</keyword>
<keyword evidence="7" id="KW-1185">Reference proteome</keyword>
<dbReference type="GO" id="GO:0000155">
    <property type="term" value="F:phosphorelay sensor kinase activity"/>
    <property type="evidence" value="ECO:0007669"/>
    <property type="project" value="InterPro"/>
</dbReference>
<feature type="domain" description="Sensor histidine kinase NatK-like C-terminal" evidence="5">
    <location>
        <begin position="330"/>
        <end position="431"/>
    </location>
</feature>
<organism evidence="6 7">
    <name type="scientific">Ruminiclostridium hungatei</name>
    <name type="common">Clostridium hungatei</name>
    <dbReference type="NCBI Taxonomy" id="48256"/>
    <lineage>
        <taxon>Bacteria</taxon>
        <taxon>Bacillati</taxon>
        <taxon>Bacillota</taxon>
        <taxon>Clostridia</taxon>
        <taxon>Eubacteriales</taxon>
        <taxon>Oscillospiraceae</taxon>
        <taxon>Ruminiclostridium</taxon>
    </lineage>
</organism>
<evidence type="ECO:0000313" key="6">
    <source>
        <dbReference type="EMBL" id="OPX45185.1"/>
    </source>
</evidence>
<sequence>MIEYLMLLGTIFLIYTSILNLNSYRFKLRDIAIMIVSTLACGSVLLYISEFMAILPIIIIPAVFIYRGSKNVVRAVSIPIISVIIILLSDNIISNICISVLDIPLSQVRQDIRLYYTIIAIDFPFIFAITRFLGIAINKKFKLSMFELKGKFAILIVASLVLTGIVFYTNIIYEPNQSSDSNAMLLKGILFFAYLVLLIIIMYALIASITREMDLKNKQVQFDSLQEYTGSLEKLYTDMRSFRHDYINILSSMIGYIESNDIDRLKKYFNEKILPLGAGMESNNYKLANLKNINNMEIKGVISSKLIRAQEMNVDVLLEVAEPIEKFNFDIIDLCRVVGILLDNAIEAAIKCGRPYVKVAIIKKDNSVLLVVINSICEEVAIHRIYQKGYSTKGANRGLGLYNLKQITGKYKDVWIDTSVEDGEFRQLIEIADN</sequence>
<dbReference type="AlphaFoldDB" id="A0A1V4SNZ1"/>
<proteinExistence type="predicted"/>
<dbReference type="PANTHER" id="PTHR40448:SF1">
    <property type="entry name" value="TWO-COMPONENT SENSOR HISTIDINE KINASE"/>
    <property type="match status" value="1"/>
</dbReference>
<keyword evidence="2 6" id="KW-0808">Transferase</keyword>
<accession>A0A1V4SNZ1</accession>
<evidence type="ECO:0000256" key="4">
    <source>
        <dbReference type="SAM" id="Phobius"/>
    </source>
</evidence>
<gene>
    <name evidence="6" type="primary">dpiB</name>
    <name evidence="6" type="ORF">CLHUN_10720</name>
</gene>
<keyword evidence="4" id="KW-1133">Transmembrane helix</keyword>
<feature type="transmembrane region" description="Helical" evidence="4">
    <location>
        <begin position="113"/>
        <end position="133"/>
    </location>
</feature>
<dbReference type="OrthoDB" id="1634477at2"/>
<protein>
    <submittedName>
        <fullName evidence="6">Sensor histidine kinase DpiB</fullName>
        <ecNumber evidence="6">2.7.13.3</ecNumber>
    </submittedName>
</protein>
<evidence type="ECO:0000256" key="2">
    <source>
        <dbReference type="ARBA" id="ARBA00022679"/>
    </source>
</evidence>
<keyword evidence="3 6" id="KW-0418">Kinase</keyword>
<dbReference type="Proteomes" id="UP000191554">
    <property type="component" value="Unassembled WGS sequence"/>
</dbReference>
<dbReference type="STRING" id="48256.CLHUN_10720"/>